<accession>A0A6J4PWU4</accession>
<feature type="transmembrane region" description="Helical" evidence="1">
    <location>
        <begin position="12"/>
        <end position="31"/>
    </location>
</feature>
<evidence type="ECO:0000256" key="1">
    <source>
        <dbReference type="SAM" id="Phobius"/>
    </source>
</evidence>
<evidence type="ECO:0000313" key="2">
    <source>
        <dbReference type="EMBL" id="CAA9428106.1"/>
    </source>
</evidence>
<gene>
    <name evidence="2" type="ORF">AVDCRST_MAG84-7614</name>
</gene>
<protein>
    <submittedName>
        <fullName evidence="2">Uncharacterized protein</fullName>
    </submittedName>
</protein>
<proteinExistence type="predicted"/>
<dbReference type="AlphaFoldDB" id="A0A6J4PWU4"/>
<name>A0A6J4PWU4_9CYAN</name>
<dbReference type="EMBL" id="CADCTZ010001871">
    <property type="protein sequence ID" value="CAA9428106.1"/>
    <property type="molecule type" value="Genomic_DNA"/>
</dbReference>
<keyword evidence="1" id="KW-0472">Membrane</keyword>
<organism evidence="2">
    <name type="scientific">uncultured Microcoleus sp</name>
    <dbReference type="NCBI Taxonomy" id="259945"/>
    <lineage>
        <taxon>Bacteria</taxon>
        <taxon>Bacillati</taxon>
        <taxon>Cyanobacteriota</taxon>
        <taxon>Cyanophyceae</taxon>
        <taxon>Oscillatoriophycideae</taxon>
        <taxon>Oscillatoriales</taxon>
        <taxon>Microcoleaceae</taxon>
        <taxon>Microcoleus</taxon>
        <taxon>environmental samples</taxon>
    </lineage>
</organism>
<reference evidence="2" key="1">
    <citation type="submission" date="2020-02" db="EMBL/GenBank/DDBJ databases">
        <authorList>
            <person name="Meier V. D."/>
        </authorList>
    </citation>
    <scope>NUCLEOTIDE SEQUENCE</scope>
    <source>
        <strain evidence="2">AVDCRST_MAG84</strain>
    </source>
</reference>
<keyword evidence="1" id="KW-0812">Transmembrane</keyword>
<keyword evidence="1" id="KW-1133">Transmembrane helix</keyword>
<sequence>MNILIKSQTFRNVCRCLGLFTPVLILLNFLVGKQRPQHSFIESLIFKGLFMKFCALKLGKNTVIQTASPTATLLNMYKKIVFFKI</sequence>